<dbReference type="GeneID" id="81604076"/>
<dbReference type="AlphaFoldDB" id="A0AAD6FZ19"/>
<accession>A0AAD6FZ19</accession>
<protein>
    <submittedName>
        <fullName evidence="2">Uncharacterized protein</fullName>
    </submittedName>
</protein>
<name>A0AAD6FZ19_9EURO</name>
<comment type="caution">
    <text evidence="2">The sequence shown here is derived from an EMBL/GenBank/DDBJ whole genome shotgun (WGS) entry which is preliminary data.</text>
</comment>
<keyword evidence="3" id="KW-1185">Reference proteome</keyword>
<dbReference type="EMBL" id="JAPVEA010000008">
    <property type="protein sequence ID" value="KAJ5439453.1"/>
    <property type="molecule type" value="Genomic_DNA"/>
</dbReference>
<proteinExistence type="predicted"/>
<feature type="region of interest" description="Disordered" evidence="1">
    <location>
        <begin position="1"/>
        <end position="40"/>
    </location>
</feature>
<organism evidence="2 3">
    <name type="scientific">Penicillium daleae</name>
    <dbReference type="NCBI Taxonomy" id="63821"/>
    <lineage>
        <taxon>Eukaryota</taxon>
        <taxon>Fungi</taxon>
        <taxon>Dikarya</taxon>
        <taxon>Ascomycota</taxon>
        <taxon>Pezizomycotina</taxon>
        <taxon>Eurotiomycetes</taxon>
        <taxon>Eurotiomycetidae</taxon>
        <taxon>Eurotiales</taxon>
        <taxon>Aspergillaceae</taxon>
        <taxon>Penicillium</taxon>
    </lineage>
</organism>
<evidence type="ECO:0000256" key="1">
    <source>
        <dbReference type="SAM" id="MobiDB-lite"/>
    </source>
</evidence>
<evidence type="ECO:0000313" key="2">
    <source>
        <dbReference type="EMBL" id="KAJ5439453.1"/>
    </source>
</evidence>
<sequence length="171" mass="18205">MTSRSPTAATPLPKSSAAPQSPLKNASEAPDTVPFPPPQTFEIIPSLHGILLRLLSPKPAQTGPSVPGETTGAPGSSVDAQAQQQQAPSSIAGGDTTNLATSQAIPEVPVHDSNGLPLSMSKIFLPQQARSEFGYKRRGRWWKLSPTWTGPWKSNSKRLQSLRTVFLACAR</sequence>
<reference evidence="2" key="2">
    <citation type="journal article" date="2023" name="IMA Fungus">
        <title>Comparative genomic study of the Penicillium genus elucidates a diverse pangenome and 15 lateral gene transfer events.</title>
        <authorList>
            <person name="Petersen C."/>
            <person name="Sorensen T."/>
            <person name="Nielsen M.R."/>
            <person name="Sondergaard T.E."/>
            <person name="Sorensen J.L."/>
            <person name="Fitzpatrick D.A."/>
            <person name="Frisvad J.C."/>
            <person name="Nielsen K.L."/>
        </authorList>
    </citation>
    <scope>NUCLEOTIDE SEQUENCE</scope>
    <source>
        <strain evidence="2">IBT 16125</strain>
    </source>
</reference>
<dbReference type="Proteomes" id="UP001213681">
    <property type="component" value="Unassembled WGS sequence"/>
</dbReference>
<dbReference type="RefSeq" id="XP_056762682.1">
    <property type="nucleotide sequence ID" value="XM_056913833.1"/>
</dbReference>
<evidence type="ECO:0000313" key="3">
    <source>
        <dbReference type="Proteomes" id="UP001213681"/>
    </source>
</evidence>
<gene>
    <name evidence="2" type="ORF">N7458_010451</name>
</gene>
<reference evidence="2" key="1">
    <citation type="submission" date="2022-12" db="EMBL/GenBank/DDBJ databases">
        <authorList>
            <person name="Petersen C."/>
        </authorList>
    </citation>
    <scope>NUCLEOTIDE SEQUENCE</scope>
    <source>
        <strain evidence="2">IBT 16125</strain>
    </source>
</reference>
<feature type="region of interest" description="Disordered" evidence="1">
    <location>
        <begin position="58"/>
        <end position="100"/>
    </location>
</feature>